<feature type="transmembrane region" description="Helical" evidence="8">
    <location>
        <begin position="365"/>
        <end position="391"/>
    </location>
</feature>
<evidence type="ECO:0000256" key="4">
    <source>
        <dbReference type="ARBA" id="ARBA00022989"/>
    </source>
</evidence>
<evidence type="ECO:0000256" key="5">
    <source>
        <dbReference type="ARBA" id="ARBA00023136"/>
    </source>
</evidence>
<feature type="region of interest" description="Disordered" evidence="7">
    <location>
        <begin position="1"/>
        <end position="152"/>
    </location>
</feature>
<evidence type="ECO:0000313" key="12">
    <source>
        <dbReference type="Proteomes" id="UP000078397"/>
    </source>
</evidence>
<dbReference type="InterPro" id="IPR027469">
    <property type="entry name" value="Cation_efflux_TMD_sf"/>
</dbReference>
<dbReference type="SUPFAM" id="SSF160240">
    <property type="entry name" value="Cation efflux protein cytoplasmic domain-like"/>
    <property type="match status" value="1"/>
</dbReference>
<feature type="transmembrane region" description="Helical" evidence="8">
    <location>
        <begin position="296"/>
        <end position="319"/>
    </location>
</feature>
<feature type="transmembrane region" description="Helical" evidence="8">
    <location>
        <begin position="193"/>
        <end position="213"/>
    </location>
</feature>
<name>A0A179FRR3_METCM</name>
<feature type="compositionally biased region" description="Basic and acidic residues" evidence="7">
    <location>
        <begin position="66"/>
        <end position="80"/>
    </location>
</feature>
<feature type="transmembrane region" description="Helical" evidence="8">
    <location>
        <begin position="339"/>
        <end position="359"/>
    </location>
</feature>
<dbReference type="Proteomes" id="UP000078397">
    <property type="component" value="Unassembled WGS sequence"/>
</dbReference>
<feature type="compositionally biased region" description="Polar residues" evidence="7">
    <location>
        <begin position="1"/>
        <end position="21"/>
    </location>
</feature>
<protein>
    <submittedName>
        <fullName evidence="11">Cation diffusion facilitator 1</fullName>
    </submittedName>
</protein>
<evidence type="ECO:0000256" key="7">
    <source>
        <dbReference type="SAM" id="MobiDB-lite"/>
    </source>
</evidence>
<proteinExistence type="predicted"/>
<dbReference type="Pfam" id="PF01545">
    <property type="entry name" value="Cation_efflux"/>
    <property type="match status" value="1"/>
</dbReference>
<keyword evidence="12" id="KW-1185">Reference proteome</keyword>
<dbReference type="FunFam" id="3.30.70.1350:FF:000003">
    <property type="entry name" value="Cation diffusion facilitator 1"/>
    <property type="match status" value="1"/>
</dbReference>
<keyword evidence="6" id="KW-0175">Coiled coil</keyword>
<evidence type="ECO:0000256" key="3">
    <source>
        <dbReference type="ARBA" id="ARBA00022692"/>
    </source>
</evidence>
<feature type="compositionally biased region" description="Low complexity" evidence="7">
    <location>
        <begin position="22"/>
        <end position="32"/>
    </location>
</feature>
<dbReference type="RefSeq" id="XP_018145154.1">
    <property type="nucleotide sequence ID" value="XM_018283889.1"/>
</dbReference>
<dbReference type="Gene3D" id="1.20.1510.10">
    <property type="entry name" value="Cation efflux protein transmembrane domain"/>
    <property type="match status" value="1"/>
</dbReference>
<feature type="coiled-coil region" evidence="6">
    <location>
        <begin position="159"/>
        <end position="186"/>
    </location>
</feature>
<feature type="domain" description="Cation efflux protein cytoplasmic" evidence="10">
    <location>
        <begin position="401"/>
        <end position="467"/>
    </location>
</feature>
<dbReference type="InterPro" id="IPR050291">
    <property type="entry name" value="CDF_Transporter"/>
</dbReference>
<evidence type="ECO:0000259" key="9">
    <source>
        <dbReference type="Pfam" id="PF01545"/>
    </source>
</evidence>
<dbReference type="InterPro" id="IPR036837">
    <property type="entry name" value="Cation_efflux_CTD_sf"/>
</dbReference>
<dbReference type="PANTHER" id="PTHR43840">
    <property type="entry name" value="MITOCHONDRIAL METAL TRANSPORTER 1-RELATED"/>
    <property type="match status" value="1"/>
</dbReference>
<dbReference type="OrthoDB" id="78296at2759"/>
<dbReference type="Gene3D" id="3.30.70.1350">
    <property type="entry name" value="Cation efflux protein, cytoplasmic domain"/>
    <property type="match status" value="1"/>
</dbReference>
<accession>A0A179FRR3</accession>
<dbReference type="GO" id="GO:0016020">
    <property type="term" value="C:membrane"/>
    <property type="evidence" value="ECO:0007669"/>
    <property type="project" value="UniProtKB-SubCell"/>
</dbReference>
<dbReference type="FunFam" id="1.20.1510.10:FF:000005">
    <property type="entry name" value="Putative Cation diffusion facilitator 1"/>
    <property type="match status" value="1"/>
</dbReference>
<dbReference type="AlphaFoldDB" id="A0A179FRR3"/>
<dbReference type="GeneID" id="28847883"/>
<evidence type="ECO:0000313" key="11">
    <source>
        <dbReference type="EMBL" id="OAQ68304.1"/>
    </source>
</evidence>
<feature type="compositionally biased region" description="Polar residues" evidence="7">
    <location>
        <begin position="132"/>
        <end position="143"/>
    </location>
</feature>
<sequence>MTPDGSNTITHHPSIFHLQQLSSPSRSSSRSPARQNHHHHHHYHHHHSSQHHAASTSVEPVAPPGQEHDAVARHSSHATDVESQVTAGPNSRLPRLSVESDPYGLSSSYKTESDLDQIKANSSRKRDGSRSCGPSAQPSSIGPNESGPKRDARKVRGFYENQNAAIERMLKSVEEHRAEARQEQGDDQTKFRIAIYGSLAANIILTGLQLYAAVSSGSLSLFTTMADAIFDPLSTLTLIFSNRAIKRVDPRRFPAGKARLETVGNIVFCFLMVSVSLIIIAFAARELSQADATKEFHLPSVISVCAAFLTKFSLFLYCWSIKDKYSQVNILWQDHRNDLLVNGFGILTSVGGAKLEWWIDPMGAILLSVLISGVWLHTAFNEFMLLVGVVASVDMQQLITYVCLTHSPAVQGIDTVRVYHSGPRLIAEVDIVMDPAGTLLETHDIAEELQFKLESLPDVERAYVHIDYETTHKPEHAYKKDL</sequence>
<dbReference type="InterPro" id="IPR002524">
    <property type="entry name" value="Cation_efflux"/>
</dbReference>
<keyword evidence="2" id="KW-0813">Transport</keyword>
<evidence type="ECO:0000259" key="10">
    <source>
        <dbReference type="Pfam" id="PF16916"/>
    </source>
</evidence>
<dbReference type="EMBL" id="LSBJ02000003">
    <property type="protein sequence ID" value="OAQ68304.1"/>
    <property type="molecule type" value="Genomic_DNA"/>
</dbReference>
<dbReference type="InterPro" id="IPR058533">
    <property type="entry name" value="Cation_efflux_TM"/>
</dbReference>
<keyword evidence="5 8" id="KW-0472">Membrane</keyword>
<feature type="transmembrane region" description="Helical" evidence="8">
    <location>
        <begin position="262"/>
        <end position="284"/>
    </location>
</feature>
<evidence type="ECO:0000256" key="2">
    <source>
        <dbReference type="ARBA" id="ARBA00022448"/>
    </source>
</evidence>
<dbReference type="GO" id="GO:0030003">
    <property type="term" value="P:intracellular monoatomic cation homeostasis"/>
    <property type="evidence" value="ECO:0007669"/>
    <property type="project" value="UniProtKB-ARBA"/>
</dbReference>
<dbReference type="GO" id="GO:0008324">
    <property type="term" value="F:monoatomic cation transmembrane transporter activity"/>
    <property type="evidence" value="ECO:0007669"/>
    <property type="project" value="InterPro"/>
</dbReference>
<keyword evidence="4 8" id="KW-1133">Transmembrane helix</keyword>
<evidence type="ECO:0000256" key="6">
    <source>
        <dbReference type="SAM" id="Coils"/>
    </source>
</evidence>
<dbReference type="GO" id="GO:0098771">
    <property type="term" value="P:inorganic ion homeostasis"/>
    <property type="evidence" value="ECO:0007669"/>
    <property type="project" value="UniProtKB-ARBA"/>
</dbReference>
<dbReference type="KEGG" id="pchm:VFPPC_04547"/>
<dbReference type="PANTHER" id="PTHR43840:SF12">
    <property type="entry name" value="CATION DIFFUSION FACILITATOR 1 (AFU_ORTHOLOGUE AFUA_1G14440)"/>
    <property type="match status" value="1"/>
</dbReference>
<evidence type="ECO:0000256" key="8">
    <source>
        <dbReference type="SAM" id="Phobius"/>
    </source>
</evidence>
<evidence type="ECO:0000256" key="1">
    <source>
        <dbReference type="ARBA" id="ARBA00004141"/>
    </source>
</evidence>
<feature type="compositionally biased region" description="Basic residues" evidence="7">
    <location>
        <begin position="35"/>
        <end position="50"/>
    </location>
</feature>
<feature type="transmembrane region" description="Helical" evidence="8">
    <location>
        <begin position="219"/>
        <end position="241"/>
    </location>
</feature>
<dbReference type="NCBIfam" id="TIGR01297">
    <property type="entry name" value="CDF"/>
    <property type="match status" value="1"/>
</dbReference>
<comment type="subcellular location">
    <subcellularLocation>
        <location evidence="1">Membrane</location>
        <topology evidence="1">Multi-pass membrane protein</topology>
    </subcellularLocation>
</comment>
<gene>
    <name evidence="11" type="ORF">VFPPC_04547</name>
</gene>
<dbReference type="STRING" id="1380566.A0A179FRR3"/>
<keyword evidence="3 8" id="KW-0812">Transmembrane</keyword>
<dbReference type="InterPro" id="IPR027470">
    <property type="entry name" value="Cation_efflux_CTD"/>
</dbReference>
<dbReference type="Pfam" id="PF16916">
    <property type="entry name" value="ZT_dimer"/>
    <property type="match status" value="1"/>
</dbReference>
<organism evidence="11 12">
    <name type="scientific">Pochonia chlamydosporia 170</name>
    <dbReference type="NCBI Taxonomy" id="1380566"/>
    <lineage>
        <taxon>Eukaryota</taxon>
        <taxon>Fungi</taxon>
        <taxon>Dikarya</taxon>
        <taxon>Ascomycota</taxon>
        <taxon>Pezizomycotina</taxon>
        <taxon>Sordariomycetes</taxon>
        <taxon>Hypocreomycetidae</taxon>
        <taxon>Hypocreales</taxon>
        <taxon>Clavicipitaceae</taxon>
        <taxon>Pochonia</taxon>
    </lineage>
</organism>
<feature type="domain" description="Cation efflux protein transmembrane" evidence="9">
    <location>
        <begin position="198"/>
        <end position="385"/>
    </location>
</feature>
<reference evidence="11 12" key="1">
    <citation type="journal article" date="2016" name="PLoS Pathog.">
        <title>Biosynthesis of antibiotic leucinostatins in bio-control fungus Purpureocillium lilacinum and their inhibition on phytophthora revealed by genome mining.</title>
        <authorList>
            <person name="Wang G."/>
            <person name="Liu Z."/>
            <person name="Lin R."/>
            <person name="Li E."/>
            <person name="Mao Z."/>
            <person name="Ling J."/>
            <person name="Yang Y."/>
            <person name="Yin W.B."/>
            <person name="Xie B."/>
        </authorList>
    </citation>
    <scope>NUCLEOTIDE SEQUENCE [LARGE SCALE GENOMIC DNA]</scope>
    <source>
        <strain evidence="11">170</strain>
    </source>
</reference>
<comment type="caution">
    <text evidence="11">The sequence shown here is derived from an EMBL/GenBank/DDBJ whole genome shotgun (WGS) entry which is preliminary data.</text>
</comment>
<dbReference type="SUPFAM" id="SSF161111">
    <property type="entry name" value="Cation efflux protein transmembrane domain-like"/>
    <property type="match status" value="1"/>
</dbReference>